<dbReference type="InterPro" id="IPR036855">
    <property type="entry name" value="Znf_CCCH_sf"/>
</dbReference>
<sequence length="589" mass="63638">MSGYGYAPPPPPPSASGGHPAYGQPTASYTHHRGGGGASGGRGRGGQYSRGRGDYQAAAAAVQTHYEYPSQPYAAHGMPAAYGTPSAAANYHQPHPQQWAPEHGHAPPPQNAHPHAPTPISPSNYHPNYAPQSYAPAQYSQQPAYGAPQQYGHPATTLTTEAEGVTAIGALPSIRTWGHQFGRATTMTQWRQFTASRTRMTLALPITPQPSTPIQDHHRLLLRPFIIQMATTAVSFIVAAEAAGTETVSAGKQNRQNHGNDAKVKAESQSAGKKKKRKTNTLGLTPGMESESEDDEGEEKALVDLIGAETLQVSDVAAFLAERRKNFPTRARVEAKKAAEVARKDEDKAASLEKQADKLRKQLRKVESSIKRKREQGDEGDEMRDVALDSSDDEKPEVMSSRTESAAPPPPPPAKKADVSKHCKYYATGGTCGKKGKCRFVHDPEVREAAMKEREANDGRMTIQQRLILNDKEQEDLTILQSIQYLRDKGSMKAVAKARDSTDAMDVDVKEDKDRIKKPNGSSLLPAAPPSLPDPPMKREASSARRSQPSADQPAAKGVNGHGAEHYQGWLLQPYGSASGKQSKSDDLP</sequence>
<accession>A0AB34G0C0</accession>
<feature type="domain" description="C3H1-type" evidence="6">
    <location>
        <begin position="417"/>
        <end position="445"/>
    </location>
</feature>
<keyword evidence="2 4" id="KW-0863">Zinc-finger</keyword>
<dbReference type="GO" id="GO:0000492">
    <property type="term" value="P:box C/D snoRNP assembly"/>
    <property type="evidence" value="ECO:0007669"/>
    <property type="project" value="TreeGrafter"/>
</dbReference>
<evidence type="ECO:0000256" key="4">
    <source>
        <dbReference type="PROSITE-ProRule" id="PRU00723"/>
    </source>
</evidence>
<feature type="compositionally biased region" description="Basic and acidic residues" evidence="5">
    <location>
        <begin position="496"/>
        <end position="517"/>
    </location>
</feature>
<keyword evidence="3 4" id="KW-0862">Zinc</keyword>
<organism evidence="7 8">
    <name type="scientific">Purpureocillium lavendulum</name>
    <dbReference type="NCBI Taxonomy" id="1247861"/>
    <lineage>
        <taxon>Eukaryota</taxon>
        <taxon>Fungi</taxon>
        <taxon>Dikarya</taxon>
        <taxon>Ascomycota</taxon>
        <taxon>Pezizomycotina</taxon>
        <taxon>Sordariomycetes</taxon>
        <taxon>Hypocreomycetidae</taxon>
        <taxon>Hypocreales</taxon>
        <taxon>Ophiocordycipitaceae</taxon>
        <taxon>Purpureocillium</taxon>
    </lineage>
</organism>
<dbReference type="PROSITE" id="PS50103">
    <property type="entry name" value="ZF_C3H1"/>
    <property type="match status" value="1"/>
</dbReference>
<dbReference type="AlphaFoldDB" id="A0AB34G0C0"/>
<evidence type="ECO:0000313" key="7">
    <source>
        <dbReference type="EMBL" id="KAJ6444830.1"/>
    </source>
</evidence>
<dbReference type="InterPro" id="IPR000571">
    <property type="entry name" value="Znf_CCCH"/>
</dbReference>
<dbReference type="PANTHER" id="PTHR13309">
    <property type="entry name" value="NUCLEAR FRAGILE X MENTAL RETARDATION PROTEIN INTERACTING PROTEIN 1"/>
    <property type="match status" value="1"/>
</dbReference>
<comment type="caution">
    <text evidence="7">The sequence shown here is derived from an EMBL/GenBank/DDBJ whole genome shotgun (WGS) entry which is preliminary data.</text>
</comment>
<gene>
    <name evidence="7" type="ORF">O9K51_03230</name>
</gene>
<dbReference type="Proteomes" id="UP001163105">
    <property type="component" value="Unassembled WGS sequence"/>
</dbReference>
<dbReference type="GO" id="GO:0003723">
    <property type="term" value="F:RNA binding"/>
    <property type="evidence" value="ECO:0007669"/>
    <property type="project" value="InterPro"/>
</dbReference>
<dbReference type="InterPro" id="IPR039136">
    <property type="entry name" value="NUFIP1-like"/>
</dbReference>
<dbReference type="GO" id="GO:0005634">
    <property type="term" value="C:nucleus"/>
    <property type="evidence" value="ECO:0007669"/>
    <property type="project" value="TreeGrafter"/>
</dbReference>
<keyword evidence="8" id="KW-1185">Reference proteome</keyword>
<evidence type="ECO:0000256" key="3">
    <source>
        <dbReference type="ARBA" id="ARBA00022833"/>
    </source>
</evidence>
<feature type="compositionally biased region" description="Basic and acidic residues" evidence="5">
    <location>
        <begin position="330"/>
        <end position="370"/>
    </location>
</feature>
<feature type="compositionally biased region" description="Pro residues" evidence="5">
    <location>
        <begin position="106"/>
        <end position="120"/>
    </location>
</feature>
<feature type="compositionally biased region" description="Polar residues" evidence="5">
    <location>
        <begin position="247"/>
        <end position="257"/>
    </location>
</feature>
<dbReference type="PANTHER" id="PTHR13309:SF0">
    <property type="entry name" value="FMR1-INTERACTING PROTEIN NUFIP1"/>
    <property type="match status" value="1"/>
</dbReference>
<dbReference type="EMBL" id="JAQHRD010000002">
    <property type="protein sequence ID" value="KAJ6444830.1"/>
    <property type="molecule type" value="Genomic_DNA"/>
</dbReference>
<reference evidence="7" key="1">
    <citation type="submission" date="2023-01" db="EMBL/GenBank/DDBJ databases">
        <title>The growth and conidiation of Purpureocillium lavendulum are regulated by nitrogen source and histone H3K14 acetylation.</title>
        <authorList>
            <person name="Tang P."/>
            <person name="Han J."/>
            <person name="Zhang C."/>
            <person name="Tang P."/>
            <person name="Qi F."/>
            <person name="Zhang K."/>
            <person name="Liang L."/>
        </authorList>
    </citation>
    <scope>NUCLEOTIDE SEQUENCE</scope>
    <source>
        <strain evidence="7">YMF1.00683</strain>
    </source>
</reference>
<evidence type="ECO:0000256" key="5">
    <source>
        <dbReference type="SAM" id="MobiDB-lite"/>
    </source>
</evidence>
<evidence type="ECO:0000256" key="1">
    <source>
        <dbReference type="ARBA" id="ARBA00022723"/>
    </source>
</evidence>
<feature type="region of interest" description="Disordered" evidence="5">
    <location>
        <begin position="85"/>
        <end position="133"/>
    </location>
</feature>
<dbReference type="InterPro" id="IPR019496">
    <property type="entry name" value="NUFIP1_cons_dom"/>
</dbReference>
<dbReference type="SUPFAM" id="SSF90229">
    <property type="entry name" value="CCCH zinc finger"/>
    <property type="match status" value="1"/>
</dbReference>
<dbReference type="GO" id="GO:0008270">
    <property type="term" value="F:zinc ion binding"/>
    <property type="evidence" value="ECO:0007669"/>
    <property type="project" value="UniProtKB-KW"/>
</dbReference>
<feature type="zinc finger region" description="C3H1-type" evidence="4">
    <location>
        <begin position="417"/>
        <end position="445"/>
    </location>
</feature>
<name>A0AB34G0C0_9HYPO</name>
<feature type="compositionally biased region" description="Gly residues" evidence="5">
    <location>
        <begin position="35"/>
        <end position="48"/>
    </location>
</feature>
<feature type="region of interest" description="Disordered" evidence="5">
    <location>
        <begin position="496"/>
        <end position="589"/>
    </location>
</feature>
<feature type="region of interest" description="Disordered" evidence="5">
    <location>
        <begin position="247"/>
        <end position="299"/>
    </location>
</feature>
<protein>
    <submittedName>
        <fullName evidence="7">Nuclear fragile X mental retardation-interacting protein 1</fullName>
    </submittedName>
</protein>
<feature type="region of interest" description="Disordered" evidence="5">
    <location>
        <begin position="1"/>
        <end position="52"/>
    </location>
</feature>
<keyword evidence="1 4" id="KW-0479">Metal-binding</keyword>
<evidence type="ECO:0000313" key="8">
    <source>
        <dbReference type="Proteomes" id="UP001163105"/>
    </source>
</evidence>
<evidence type="ECO:0000259" key="6">
    <source>
        <dbReference type="PROSITE" id="PS50103"/>
    </source>
</evidence>
<proteinExistence type="predicted"/>
<dbReference type="Pfam" id="PF10453">
    <property type="entry name" value="NUFIP1"/>
    <property type="match status" value="1"/>
</dbReference>
<evidence type="ECO:0000256" key="2">
    <source>
        <dbReference type="ARBA" id="ARBA00022771"/>
    </source>
</evidence>
<feature type="region of interest" description="Disordered" evidence="5">
    <location>
        <begin position="330"/>
        <end position="420"/>
    </location>
</feature>